<keyword evidence="5" id="KW-0862">Zinc</keyword>
<name>A0ABM1EZ41_PRICU</name>
<dbReference type="PROSITE" id="PS50950">
    <property type="entry name" value="ZF_THAP"/>
    <property type="match status" value="1"/>
</dbReference>
<protein>
    <submittedName>
        <fullName evidence="15">Uncharacterized protein LOC106817312 isoform X2</fullName>
    </submittedName>
</protein>
<dbReference type="SUPFAM" id="SSF57716">
    <property type="entry name" value="Glucocorticoid receptor-like (DNA-binding domain)"/>
    <property type="match status" value="1"/>
</dbReference>
<keyword evidence="10" id="KW-0539">Nucleus</keyword>
<organism evidence="14 15">
    <name type="scientific">Priapulus caudatus</name>
    <name type="common">Priapulid worm</name>
    <dbReference type="NCBI Taxonomy" id="37621"/>
    <lineage>
        <taxon>Eukaryota</taxon>
        <taxon>Metazoa</taxon>
        <taxon>Ecdysozoa</taxon>
        <taxon>Scalidophora</taxon>
        <taxon>Priapulida</taxon>
        <taxon>Priapulimorpha</taxon>
        <taxon>Priapulimorphida</taxon>
        <taxon>Priapulidae</taxon>
        <taxon>Priapulus</taxon>
    </lineage>
</organism>
<evidence type="ECO:0000256" key="4">
    <source>
        <dbReference type="ARBA" id="ARBA00022771"/>
    </source>
</evidence>
<dbReference type="GeneID" id="106817312"/>
<evidence type="ECO:0000256" key="1">
    <source>
        <dbReference type="ARBA" id="ARBA00004642"/>
    </source>
</evidence>
<dbReference type="RefSeq" id="XP_014677462.1">
    <property type="nucleotide sequence ID" value="XM_014821976.1"/>
</dbReference>
<evidence type="ECO:0000256" key="11">
    <source>
        <dbReference type="ARBA" id="ARBA00023306"/>
    </source>
</evidence>
<sequence length="187" mass="21452">MVLSCWIKGCRNRADGKVTRGFYTIPIVRLHEGDQTRILSEERRRVWLANINRKNAPSKYSKVCSDHFVKGKPADLYDRSHPDWAPTLLLADTLTLRNSHKKILKGETDLKRYNRIRGRSETREKHSAARTLLDLFEQGPSEPEHIATPSVSGKPCTFRLDGKTEPPNHKSQFRSTRAKLTVRFSVS</sequence>
<dbReference type="PANTHER" id="PTHR46600">
    <property type="entry name" value="THAP DOMAIN-CONTAINING"/>
    <property type="match status" value="1"/>
</dbReference>
<evidence type="ECO:0000256" key="7">
    <source>
        <dbReference type="ARBA" id="ARBA00023054"/>
    </source>
</evidence>
<evidence type="ECO:0000256" key="5">
    <source>
        <dbReference type="ARBA" id="ARBA00022833"/>
    </source>
</evidence>
<accession>A0ABM1EZ41</accession>
<dbReference type="SMART" id="SM00980">
    <property type="entry name" value="THAP"/>
    <property type="match status" value="1"/>
</dbReference>
<keyword evidence="7" id="KW-0175">Coiled coil</keyword>
<evidence type="ECO:0000256" key="2">
    <source>
        <dbReference type="ARBA" id="ARBA00006177"/>
    </source>
</evidence>
<evidence type="ECO:0000256" key="10">
    <source>
        <dbReference type="ARBA" id="ARBA00023242"/>
    </source>
</evidence>
<evidence type="ECO:0000313" key="15">
    <source>
        <dbReference type="RefSeq" id="XP_014677462.1"/>
    </source>
</evidence>
<dbReference type="Pfam" id="PF05485">
    <property type="entry name" value="THAP"/>
    <property type="match status" value="1"/>
</dbReference>
<keyword evidence="9" id="KW-0804">Transcription</keyword>
<reference evidence="15" key="1">
    <citation type="submission" date="2025-08" db="UniProtKB">
        <authorList>
            <consortium name="RefSeq"/>
        </authorList>
    </citation>
    <scope>IDENTIFICATION</scope>
</reference>
<proteinExistence type="inferred from homology"/>
<evidence type="ECO:0000256" key="8">
    <source>
        <dbReference type="ARBA" id="ARBA00023125"/>
    </source>
</evidence>
<comment type="subcellular location">
    <subcellularLocation>
        <location evidence="1">Nucleus</location>
        <location evidence="1">Nucleoplasm</location>
    </subcellularLocation>
</comment>
<dbReference type="PANTHER" id="PTHR46600:SF1">
    <property type="entry name" value="THAP DOMAIN-CONTAINING PROTEIN 1"/>
    <property type="match status" value="1"/>
</dbReference>
<dbReference type="InterPro" id="IPR026516">
    <property type="entry name" value="THAP1/10"/>
</dbReference>
<keyword evidence="4 12" id="KW-0863">Zinc-finger</keyword>
<comment type="similarity">
    <text evidence="2">Belongs to the THAP1 family.</text>
</comment>
<gene>
    <name evidence="15" type="primary">LOC106817312</name>
</gene>
<dbReference type="InterPro" id="IPR006612">
    <property type="entry name" value="THAP_Znf"/>
</dbReference>
<keyword evidence="3" id="KW-0479">Metal-binding</keyword>
<evidence type="ECO:0000256" key="6">
    <source>
        <dbReference type="ARBA" id="ARBA00023015"/>
    </source>
</evidence>
<evidence type="ECO:0000256" key="3">
    <source>
        <dbReference type="ARBA" id="ARBA00022723"/>
    </source>
</evidence>
<keyword evidence="6" id="KW-0805">Transcription regulation</keyword>
<dbReference type="Proteomes" id="UP000695022">
    <property type="component" value="Unplaced"/>
</dbReference>
<evidence type="ECO:0000313" key="14">
    <source>
        <dbReference type="Proteomes" id="UP000695022"/>
    </source>
</evidence>
<keyword evidence="8 12" id="KW-0238">DNA-binding</keyword>
<evidence type="ECO:0000256" key="12">
    <source>
        <dbReference type="PROSITE-ProRule" id="PRU00309"/>
    </source>
</evidence>
<evidence type="ECO:0000259" key="13">
    <source>
        <dbReference type="PROSITE" id="PS50950"/>
    </source>
</evidence>
<feature type="domain" description="THAP-type" evidence="13">
    <location>
        <begin position="1"/>
        <end position="89"/>
    </location>
</feature>
<evidence type="ECO:0000256" key="9">
    <source>
        <dbReference type="ARBA" id="ARBA00023163"/>
    </source>
</evidence>
<keyword evidence="14" id="KW-1185">Reference proteome</keyword>
<keyword evidence="11" id="KW-0131">Cell cycle</keyword>